<feature type="transmembrane region" description="Helical" evidence="1">
    <location>
        <begin position="176"/>
        <end position="198"/>
    </location>
</feature>
<keyword evidence="3" id="KW-1185">Reference proteome</keyword>
<keyword evidence="1" id="KW-0472">Membrane</keyword>
<feature type="transmembrane region" description="Helical" evidence="1">
    <location>
        <begin position="79"/>
        <end position="98"/>
    </location>
</feature>
<keyword evidence="1" id="KW-0812">Transmembrane</keyword>
<dbReference type="Pfam" id="PF04854">
    <property type="entry name" value="DUF624"/>
    <property type="match status" value="1"/>
</dbReference>
<name>A0A1M7N994_9BACI</name>
<dbReference type="InterPro" id="IPR006938">
    <property type="entry name" value="DUF624"/>
</dbReference>
<dbReference type="OrthoDB" id="2182676at2"/>
<evidence type="ECO:0000313" key="2">
    <source>
        <dbReference type="EMBL" id="SHN00182.1"/>
    </source>
</evidence>
<dbReference type="EMBL" id="FRCZ01000002">
    <property type="protein sequence ID" value="SHN00182.1"/>
    <property type="molecule type" value="Genomic_DNA"/>
</dbReference>
<feature type="transmembrane region" description="Helical" evidence="1">
    <location>
        <begin position="104"/>
        <end position="134"/>
    </location>
</feature>
<feature type="transmembrane region" description="Helical" evidence="1">
    <location>
        <begin position="146"/>
        <end position="170"/>
    </location>
</feature>
<evidence type="ECO:0000256" key="1">
    <source>
        <dbReference type="SAM" id="Phobius"/>
    </source>
</evidence>
<sequence>MQFDPSSGLFKMCEWLYRLAFLNLLAICFSIIGGVIFGVFPAITAMFVLNNKWLQGEGDFSITKEFWIAFKKYFLKSNLLGILIILTTITLYIDFALVQNFNGILYYIILSSSATVLVLSYIVLLYVFSLITVFPQNSLIKQIRRAIQVSTLFPLQTLWMTLSLLSFLFICWVLPGFALLFVGSGLSFIAMYFSNFAFKRIEDHKNRHSSVSILSERGVIHSE</sequence>
<proteinExistence type="predicted"/>
<dbReference type="Proteomes" id="UP000184184">
    <property type="component" value="Unassembled WGS sequence"/>
</dbReference>
<dbReference type="RefSeq" id="WP_073201305.1">
    <property type="nucleotide sequence ID" value="NZ_FRCZ01000002.1"/>
</dbReference>
<dbReference type="STRING" id="1027249.SAMN05216179_1587"/>
<evidence type="ECO:0000313" key="3">
    <source>
        <dbReference type="Proteomes" id="UP000184184"/>
    </source>
</evidence>
<keyword evidence="1" id="KW-1133">Transmembrane helix</keyword>
<reference evidence="2 3" key="1">
    <citation type="submission" date="2016-11" db="EMBL/GenBank/DDBJ databases">
        <authorList>
            <person name="Jaros S."/>
            <person name="Januszkiewicz K."/>
            <person name="Wedrychowicz H."/>
        </authorList>
    </citation>
    <scope>NUCLEOTIDE SEQUENCE [LARGE SCALE GENOMIC DNA]</scope>
    <source>
        <strain evidence="2 3">CGMCC 1.10681</strain>
    </source>
</reference>
<gene>
    <name evidence="2" type="ORF">SAMN05216179_1587</name>
</gene>
<dbReference type="AlphaFoldDB" id="A0A1M7N994"/>
<protein>
    <submittedName>
        <fullName evidence="2">Uncharacterized membrane protein YesL</fullName>
    </submittedName>
</protein>
<accession>A0A1M7N994</accession>
<feature type="transmembrane region" description="Helical" evidence="1">
    <location>
        <begin position="20"/>
        <end position="49"/>
    </location>
</feature>
<organism evidence="2 3">
    <name type="scientific">Gracilibacillus kekensis</name>
    <dbReference type="NCBI Taxonomy" id="1027249"/>
    <lineage>
        <taxon>Bacteria</taxon>
        <taxon>Bacillati</taxon>
        <taxon>Bacillota</taxon>
        <taxon>Bacilli</taxon>
        <taxon>Bacillales</taxon>
        <taxon>Bacillaceae</taxon>
        <taxon>Gracilibacillus</taxon>
    </lineage>
</organism>